<dbReference type="GO" id="GO:0016829">
    <property type="term" value="F:lyase activity"/>
    <property type="evidence" value="ECO:0007669"/>
    <property type="project" value="UniProtKB-KW"/>
</dbReference>
<feature type="compositionally biased region" description="Basic residues" evidence="6">
    <location>
        <begin position="32"/>
        <end position="43"/>
    </location>
</feature>
<comment type="subcellular location">
    <subcellularLocation>
        <location evidence="1">Endomembrane system</location>
    </subcellularLocation>
</comment>
<evidence type="ECO:0000313" key="8">
    <source>
        <dbReference type="EMBL" id="ONM33064.1"/>
    </source>
</evidence>
<dbReference type="Pfam" id="PF01217">
    <property type="entry name" value="Clat_adaptor_s"/>
    <property type="match status" value="1"/>
</dbReference>
<dbReference type="InterPro" id="IPR011012">
    <property type="entry name" value="Longin-like_dom_sf"/>
</dbReference>
<dbReference type="Pfam" id="PF00221">
    <property type="entry name" value="Lyase_aromatic"/>
    <property type="match status" value="1"/>
</dbReference>
<gene>
    <name evidence="8" type="ORF">ZEAMMB73_Zm00001d041448</name>
</gene>
<comment type="similarity">
    <text evidence="2">Belongs to the adaptor complexes small subunit family.</text>
</comment>
<keyword evidence="8" id="KW-0456">Lyase</keyword>
<dbReference type="GO" id="GO:0016192">
    <property type="term" value="P:vesicle-mediated transport"/>
    <property type="evidence" value="ECO:0007669"/>
    <property type="project" value="InterPro"/>
</dbReference>
<dbReference type="InParanoid" id="A0A1D6MW96"/>
<protein>
    <submittedName>
        <fullName evidence="8">Phenylalanine ammonia-lyase 1</fullName>
    </submittedName>
</protein>
<evidence type="ECO:0000256" key="6">
    <source>
        <dbReference type="SAM" id="MobiDB-lite"/>
    </source>
</evidence>
<accession>A0A3L6DRA8</accession>
<dbReference type="SMR" id="A0A1D6MW96"/>
<keyword evidence="5" id="KW-0472">Membrane</keyword>
<keyword evidence="3" id="KW-0813">Transport</keyword>
<dbReference type="InterPro" id="IPR008948">
    <property type="entry name" value="L-Aspartase-like"/>
</dbReference>
<dbReference type="ExpressionAtlas" id="A0A1D6MW96">
    <property type="expression patterns" value="baseline"/>
</dbReference>
<accession>A0A1D6MW96</accession>
<dbReference type="InterPro" id="IPR001106">
    <property type="entry name" value="Aromatic_Lyase"/>
</dbReference>
<dbReference type="PANTHER" id="PTHR10362">
    <property type="entry name" value="HISTIDINE AMMONIA-LYASE"/>
    <property type="match status" value="1"/>
</dbReference>
<dbReference type="EMBL" id="CM007649">
    <property type="protein sequence ID" value="ONM33064.1"/>
    <property type="molecule type" value="Genomic_DNA"/>
</dbReference>
<evidence type="ECO:0000256" key="2">
    <source>
        <dbReference type="ARBA" id="ARBA00006972"/>
    </source>
</evidence>
<name>A0A1D6MW96_MAIZE</name>
<dbReference type="PROSITE" id="PS00989">
    <property type="entry name" value="CLAT_ADAPTOR_S"/>
    <property type="match status" value="1"/>
</dbReference>
<feature type="region of interest" description="Disordered" evidence="6">
    <location>
        <begin position="1"/>
        <end position="61"/>
    </location>
</feature>
<dbReference type="GO" id="GO:0006886">
    <property type="term" value="P:intracellular protein transport"/>
    <property type="evidence" value="ECO:0007669"/>
    <property type="project" value="InterPro"/>
</dbReference>
<feature type="compositionally biased region" description="Pro residues" evidence="6">
    <location>
        <begin position="1"/>
        <end position="10"/>
    </location>
</feature>
<dbReference type="InterPro" id="IPR022775">
    <property type="entry name" value="AP_mu_sigma_su"/>
</dbReference>
<evidence type="ECO:0000256" key="5">
    <source>
        <dbReference type="ARBA" id="ARBA00023136"/>
    </source>
</evidence>
<sequence length="284" mass="31815">MAARPRPPQTPLRRKPPARPRPLQTPPDSGRRKPPRPQTHRTKSAPDALQTPQTKPRVPVPKEGLAMVNSTAVGSGLASTVLFEANILAILAEVLSAVFCEVMNGKPEYIDHLTHKLKHHPGHIEAAAIMEHILEGNSFMKLAKKLGELDPLMKPKQDQSKTNLQSLMSAAIPNVIGWIAISFAKGTKMVYKHLATLYFVFVFDSSENELAMLDLVQVFVETLDRCFKNVCELDIIFNFNKVPYVHMILPFLSFYNRIVCLSRMQGFYPAENSIYDSSIACCMF</sequence>
<dbReference type="GO" id="GO:0030117">
    <property type="term" value="C:membrane coat"/>
    <property type="evidence" value="ECO:0007669"/>
    <property type="project" value="InterPro"/>
</dbReference>
<keyword evidence="4" id="KW-0653">Protein transport</keyword>
<dbReference type="STRING" id="4577.A0A1D6MW96"/>
<dbReference type="FunFam" id="3.30.450.60:FF:000056">
    <property type="entry name" value="AP complex subunit sigma"/>
    <property type="match status" value="1"/>
</dbReference>
<dbReference type="InterPro" id="IPR000804">
    <property type="entry name" value="Clathrin_sm-chain_CS"/>
</dbReference>
<dbReference type="AlphaFoldDB" id="A0A1D6MW96"/>
<dbReference type="SUPFAM" id="SSF48557">
    <property type="entry name" value="L-aspartase-like"/>
    <property type="match status" value="1"/>
</dbReference>
<proteinExistence type="inferred from homology"/>
<evidence type="ECO:0000256" key="1">
    <source>
        <dbReference type="ARBA" id="ARBA00004308"/>
    </source>
</evidence>
<evidence type="ECO:0000259" key="7">
    <source>
        <dbReference type="Pfam" id="PF01217"/>
    </source>
</evidence>
<feature type="domain" description="AP complex mu/sigma subunit" evidence="7">
    <location>
        <begin position="183"/>
        <end position="244"/>
    </location>
</feature>
<reference evidence="8" key="1">
    <citation type="submission" date="2015-12" db="EMBL/GenBank/DDBJ databases">
        <title>Update maize B73 reference genome by single molecule sequencing technologies.</title>
        <authorList>
            <consortium name="Maize Genome Sequencing Project"/>
            <person name="Ware D."/>
        </authorList>
    </citation>
    <scope>NUCLEOTIDE SEQUENCE [LARGE SCALE GENOMIC DNA]</scope>
    <source>
        <tissue evidence="8">Seedling</tissue>
    </source>
</reference>
<evidence type="ECO:0000256" key="3">
    <source>
        <dbReference type="ARBA" id="ARBA00022448"/>
    </source>
</evidence>
<dbReference type="Gene3D" id="3.30.450.60">
    <property type="match status" value="1"/>
</dbReference>
<organism evidence="8">
    <name type="scientific">Zea mays</name>
    <name type="common">Maize</name>
    <dbReference type="NCBI Taxonomy" id="4577"/>
    <lineage>
        <taxon>Eukaryota</taxon>
        <taxon>Viridiplantae</taxon>
        <taxon>Streptophyta</taxon>
        <taxon>Embryophyta</taxon>
        <taxon>Tracheophyta</taxon>
        <taxon>Spermatophyta</taxon>
        <taxon>Magnoliopsida</taxon>
        <taxon>Liliopsida</taxon>
        <taxon>Poales</taxon>
        <taxon>Poaceae</taxon>
        <taxon>PACMAD clade</taxon>
        <taxon>Panicoideae</taxon>
        <taxon>Andropogonodae</taxon>
        <taxon>Andropogoneae</taxon>
        <taxon>Tripsacinae</taxon>
        <taxon>Zea</taxon>
    </lineage>
</organism>
<dbReference type="GO" id="GO:0012505">
    <property type="term" value="C:endomembrane system"/>
    <property type="evidence" value="ECO:0007669"/>
    <property type="project" value="UniProtKB-SubCell"/>
</dbReference>
<evidence type="ECO:0000256" key="4">
    <source>
        <dbReference type="ARBA" id="ARBA00022927"/>
    </source>
</evidence>
<dbReference type="SUPFAM" id="SSF64356">
    <property type="entry name" value="SNARE-like"/>
    <property type="match status" value="1"/>
</dbReference>